<keyword evidence="1" id="KW-0812">Transmembrane</keyword>
<dbReference type="InterPro" id="IPR001173">
    <property type="entry name" value="Glyco_trans_2-like"/>
</dbReference>
<proteinExistence type="predicted"/>
<keyword evidence="4" id="KW-1185">Reference proteome</keyword>
<dbReference type="InterPro" id="IPR029044">
    <property type="entry name" value="Nucleotide-diphossugar_trans"/>
</dbReference>
<dbReference type="EC" id="2.4.-.-" evidence="3"/>
<name>A0ABZ2Y382_9FIRM</name>
<keyword evidence="3" id="KW-0808">Transferase</keyword>
<dbReference type="RefSeq" id="WP_341876738.1">
    <property type="nucleotide sequence ID" value="NZ_CP121687.1"/>
</dbReference>
<dbReference type="Gene3D" id="3.90.550.10">
    <property type="entry name" value="Spore Coat Polysaccharide Biosynthesis Protein SpsA, Chain A"/>
    <property type="match status" value="1"/>
</dbReference>
<feature type="transmembrane region" description="Helical" evidence="1">
    <location>
        <begin position="230"/>
        <end position="250"/>
    </location>
</feature>
<keyword evidence="1" id="KW-1133">Transmembrane helix</keyword>
<dbReference type="CDD" id="cd00761">
    <property type="entry name" value="Glyco_tranf_GTA_type"/>
    <property type="match status" value="1"/>
</dbReference>
<keyword evidence="3" id="KW-0328">Glycosyltransferase</keyword>
<feature type="domain" description="Glycosyltransferase 2-like" evidence="2">
    <location>
        <begin position="14"/>
        <end position="126"/>
    </location>
</feature>
<reference evidence="3 4" key="1">
    <citation type="submission" date="2023-03" db="EMBL/GenBank/DDBJ databases">
        <title>Novel Species.</title>
        <authorList>
            <person name="Ma S."/>
        </authorList>
    </citation>
    <scope>NUCLEOTIDE SEQUENCE [LARGE SCALE GENOMIC DNA]</scope>
    <source>
        <strain evidence="3 4">LIND6LT2</strain>
    </source>
</reference>
<dbReference type="SUPFAM" id="SSF53448">
    <property type="entry name" value="Nucleotide-diphospho-sugar transferases"/>
    <property type="match status" value="1"/>
</dbReference>
<evidence type="ECO:0000259" key="2">
    <source>
        <dbReference type="Pfam" id="PF00535"/>
    </source>
</evidence>
<protein>
    <submittedName>
        <fullName evidence="3">Glycosyltransferase family 2 protein</fullName>
        <ecNumber evidence="3">2.4.-.-</ecNumber>
    </submittedName>
</protein>
<organism evidence="3 4">
    <name type="scientific">Defluviitalea saccharophila</name>
    <dbReference type="NCBI Taxonomy" id="879970"/>
    <lineage>
        <taxon>Bacteria</taxon>
        <taxon>Bacillati</taxon>
        <taxon>Bacillota</taxon>
        <taxon>Clostridia</taxon>
        <taxon>Lachnospirales</taxon>
        <taxon>Defluviitaleaceae</taxon>
        <taxon>Defluviitalea</taxon>
    </lineage>
</organism>
<evidence type="ECO:0000313" key="4">
    <source>
        <dbReference type="Proteomes" id="UP001486565"/>
    </source>
</evidence>
<sequence>MPFILICATLGDRLAELKRLINSLENQDYNEWKLIIVHQGTRNRELLEQMSKSQRIEYINSSKKGLSLARNLALKLLERRHIDSDCIIGYPDDDCYFSKNTLSIVAEFLKKYNSFVFQYGEQIDSEKSIEIKPLPKILISNSPSIGIYHRYNKNLYFDELFGLGSKFPSCEDSDFVHQLSKRSTVAFTNNQLIYHEQCDGREHFKIEVGLNAVYGMGAFLAKMIIYEKQYHYLIFIITFIVKQIGGIILGTHKGRLFHLKSIQRLFKGFKEYLMEKKKNDIR</sequence>
<dbReference type="EMBL" id="CP121687">
    <property type="protein sequence ID" value="WZL69749.1"/>
    <property type="molecule type" value="Genomic_DNA"/>
</dbReference>
<accession>A0ABZ2Y382</accession>
<evidence type="ECO:0000313" key="3">
    <source>
        <dbReference type="EMBL" id="WZL69749.1"/>
    </source>
</evidence>
<gene>
    <name evidence="3" type="ORF">QBE51_13345</name>
</gene>
<dbReference type="GO" id="GO:0016757">
    <property type="term" value="F:glycosyltransferase activity"/>
    <property type="evidence" value="ECO:0007669"/>
    <property type="project" value="UniProtKB-KW"/>
</dbReference>
<dbReference type="Pfam" id="PF00535">
    <property type="entry name" value="Glycos_transf_2"/>
    <property type="match status" value="1"/>
</dbReference>
<keyword evidence="1" id="KW-0472">Membrane</keyword>
<evidence type="ECO:0000256" key="1">
    <source>
        <dbReference type="SAM" id="Phobius"/>
    </source>
</evidence>
<dbReference type="Proteomes" id="UP001486565">
    <property type="component" value="Chromosome"/>
</dbReference>